<organism evidence="2 3">
    <name type="scientific">Candidatus Shapirobacteria bacterium CG08_land_8_20_14_0_20_39_18</name>
    <dbReference type="NCBI Taxonomy" id="1974883"/>
    <lineage>
        <taxon>Bacteria</taxon>
        <taxon>Candidatus Shapironibacteriota</taxon>
    </lineage>
</organism>
<dbReference type="AlphaFoldDB" id="A0A2M6XCT7"/>
<sequence length="101" mass="10631">MNHAYAAVTIDKNTYAPALFDSLGSLVSVLLPNIYILAGILLFFLLIGGGLAVIAGGQESDPRKTGQGASAVTSALIGFLIIFTSYWIIQIVEAITGFKIL</sequence>
<proteinExistence type="predicted"/>
<accession>A0A2M6XCT7</accession>
<feature type="transmembrane region" description="Helical" evidence="1">
    <location>
        <begin position="68"/>
        <end position="89"/>
    </location>
</feature>
<reference evidence="3" key="1">
    <citation type="submission" date="2017-09" db="EMBL/GenBank/DDBJ databases">
        <title>Depth-based differentiation of microbial function through sediment-hosted aquifers and enrichment of novel symbionts in the deep terrestrial subsurface.</title>
        <authorList>
            <person name="Probst A.J."/>
            <person name="Ladd B."/>
            <person name="Jarett J.K."/>
            <person name="Geller-Mcgrath D.E."/>
            <person name="Sieber C.M.K."/>
            <person name="Emerson J.B."/>
            <person name="Anantharaman K."/>
            <person name="Thomas B.C."/>
            <person name="Malmstrom R."/>
            <person name="Stieglmeier M."/>
            <person name="Klingl A."/>
            <person name="Woyke T."/>
            <person name="Ryan C.M."/>
            <person name="Banfield J.F."/>
        </authorList>
    </citation>
    <scope>NUCLEOTIDE SEQUENCE [LARGE SCALE GENOMIC DNA]</scope>
</reference>
<evidence type="ECO:0000256" key="1">
    <source>
        <dbReference type="SAM" id="Phobius"/>
    </source>
</evidence>
<keyword evidence="1" id="KW-1133">Transmembrane helix</keyword>
<dbReference type="Proteomes" id="UP000228996">
    <property type="component" value="Unassembled WGS sequence"/>
</dbReference>
<evidence type="ECO:0000313" key="3">
    <source>
        <dbReference type="Proteomes" id="UP000228996"/>
    </source>
</evidence>
<evidence type="ECO:0000313" key="2">
    <source>
        <dbReference type="EMBL" id="PIU03482.1"/>
    </source>
</evidence>
<feature type="transmembrane region" description="Helical" evidence="1">
    <location>
        <begin position="34"/>
        <end position="56"/>
    </location>
</feature>
<keyword evidence="1" id="KW-0472">Membrane</keyword>
<keyword evidence="1" id="KW-0812">Transmembrane</keyword>
<protein>
    <submittedName>
        <fullName evidence="2">Uncharacterized protein</fullName>
    </submittedName>
</protein>
<gene>
    <name evidence="2" type="ORF">COT44_03490</name>
</gene>
<dbReference type="EMBL" id="PEYO01000017">
    <property type="protein sequence ID" value="PIU03482.1"/>
    <property type="molecule type" value="Genomic_DNA"/>
</dbReference>
<comment type="caution">
    <text evidence="2">The sequence shown here is derived from an EMBL/GenBank/DDBJ whole genome shotgun (WGS) entry which is preliminary data.</text>
</comment>
<name>A0A2M6XCT7_9BACT</name>